<gene>
    <name evidence="1" type="ORF">SEPCBS57363_001023</name>
</gene>
<comment type="caution">
    <text evidence="1">The sequence shown here is derived from an EMBL/GenBank/DDBJ whole genome shotgun (WGS) entry which is preliminary data.</text>
</comment>
<keyword evidence="2" id="KW-1185">Reference proteome</keyword>
<dbReference type="EMBL" id="CAWUOM010000010">
    <property type="protein sequence ID" value="CAK7264346.1"/>
    <property type="molecule type" value="Genomic_DNA"/>
</dbReference>
<sequence length="245" mass="27956">MRDLDRVRELRQRKVRFFYFAEKSLLIVTIPTGSHEMMHGQLDYWLTSEITRMGLKSSWLPVRAKRYPGFSTTGSNGEGDSGGLPRSARNVKRDWPTLVFESGFSQSLISLRMKMRFWFAQSNHDVKIVVLAKAFPDSREKRILIEQWQERGPPPRPGATATRHTQILEPVCLQTINVVWALETPFEGADEGLQASADSFNVTRGPLTLDFAQCFLREPNGLNEHNFICPDEESRDIAALAWNSD</sequence>
<evidence type="ECO:0000313" key="2">
    <source>
        <dbReference type="Proteomes" id="UP001642501"/>
    </source>
</evidence>
<name>A0ABP0DBT2_9PEZI</name>
<organism evidence="1 2">
    <name type="scientific">Sporothrix epigloea</name>
    <dbReference type="NCBI Taxonomy" id="1892477"/>
    <lineage>
        <taxon>Eukaryota</taxon>
        <taxon>Fungi</taxon>
        <taxon>Dikarya</taxon>
        <taxon>Ascomycota</taxon>
        <taxon>Pezizomycotina</taxon>
        <taxon>Sordariomycetes</taxon>
        <taxon>Sordariomycetidae</taxon>
        <taxon>Ophiostomatales</taxon>
        <taxon>Ophiostomataceae</taxon>
        <taxon>Sporothrix</taxon>
    </lineage>
</organism>
<dbReference type="Proteomes" id="UP001642501">
    <property type="component" value="Unassembled WGS sequence"/>
</dbReference>
<protein>
    <submittedName>
        <fullName evidence="1">Uncharacterized protein</fullName>
    </submittedName>
</protein>
<accession>A0ABP0DBT2</accession>
<evidence type="ECO:0000313" key="1">
    <source>
        <dbReference type="EMBL" id="CAK7264346.1"/>
    </source>
</evidence>
<proteinExistence type="predicted"/>
<reference evidence="1 2" key="1">
    <citation type="submission" date="2024-01" db="EMBL/GenBank/DDBJ databases">
        <authorList>
            <person name="Allen C."/>
            <person name="Tagirdzhanova G."/>
        </authorList>
    </citation>
    <scope>NUCLEOTIDE SEQUENCE [LARGE SCALE GENOMIC DNA]</scope>
    <source>
        <strain evidence="1 2">CBS 573.63</strain>
    </source>
</reference>